<feature type="compositionally biased region" description="Pro residues" evidence="1">
    <location>
        <begin position="135"/>
        <end position="149"/>
    </location>
</feature>
<gene>
    <name evidence="3" type="ORF">ACFPBZ_01190</name>
</gene>
<feature type="compositionally biased region" description="Low complexity" evidence="1">
    <location>
        <begin position="20"/>
        <end position="37"/>
    </location>
</feature>
<reference evidence="4" key="1">
    <citation type="journal article" date="2019" name="Int. J. Syst. Evol. Microbiol.">
        <title>The Global Catalogue of Microorganisms (GCM) 10K type strain sequencing project: providing services to taxonomists for standard genome sequencing and annotation.</title>
        <authorList>
            <consortium name="The Broad Institute Genomics Platform"/>
            <consortium name="The Broad Institute Genome Sequencing Center for Infectious Disease"/>
            <person name="Wu L."/>
            <person name="Ma J."/>
        </authorList>
    </citation>
    <scope>NUCLEOTIDE SEQUENCE [LARGE SCALE GENOMIC DNA]</scope>
    <source>
        <strain evidence="4">CGMCC 4.7093</strain>
    </source>
</reference>
<comment type="caution">
    <text evidence="3">The sequence shown here is derived from an EMBL/GenBank/DDBJ whole genome shotgun (WGS) entry which is preliminary data.</text>
</comment>
<evidence type="ECO:0000313" key="3">
    <source>
        <dbReference type="EMBL" id="MFC5060807.1"/>
    </source>
</evidence>
<proteinExistence type="predicted"/>
<protein>
    <submittedName>
        <fullName evidence="3">Uncharacterized protein</fullName>
    </submittedName>
</protein>
<keyword evidence="2" id="KW-0472">Membrane</keyword>
<evidence type="ECO:0000256" key="2">
    <source>
        <dbReference type="SAM" id="Phobius"/>
    </source>
</evidence>
<feature type="transmembrane region" description="Helical" evidence="2">
    <location>
        <begin position="162"/>
        <end position="187"/>
    </location>
</feature>
<feature type="compositionally biased region" description="Low complexity" evidence="1">
    <location>
        <begin position="110"/>
        <end position="134"/>
    </location>
</feature>
<name>A0ABV9YGN9_9PSEU</name>
<feature type="region of interest" description="Disordered" evidence="1">
    <location>
        <begin position="1"/>
        <end position="156"/>
    </location>
</feature>
<dbReference type="RefSeq" id="WP_378034146.1">
    <property type="nucleotide sequence ID" value="NZ_JBHSIV010000001.1"/>
</dbReference>
<feature type="compositionally biased region" description="Pro residues" evidence="1">
    <location>
        <begin position="98"/>
        <end position="109"/>
    </location>
</feature>
<dbReference type="EMBL" id="JBHSIV010000001">
    <property type="protein sequence ID" value="MFC5060807.1"/>
    <property type="molecule type" value="Genomic_DNA"/>
</dbReference>
<keyword evidence="4" id="KW-1185">Reference proteome</keyword>
<evidence type="ECO:0000256" key="1">
    <source>
        <dbReference type="SAM" id="MobiDB-lite"/>
    </source>
</evidence>
<accession>A0ABV9YGN9</accession>
<sequence>MDDERLLSEALRAHAAGGVSTPRPAPAADPSATPASGDAEDPSKRRRFRPLGRARRAPDTTDAPTTVQPAPLRGTHTDTPRPGIPRSDVPAPRSGGPAAPPPGARPVHPPAARLPAPGRPGPSSGPDGVPTGAYGPPPGGGRPAGPPATAPEGPGAWDAATVAWWGAVALLAGGSVGSAVAVLSLLLPA</sequence>
<keyword evidence="2" id="KW-1133">Transmembrane helix</keyword>
<feature type="compositionally biased region" description="Basic residues" evidence="1">
    <location>
        <begin position="44"/>
        <end position="55"/>
    </location>
</feature>
<organism evidence="3 4">
    <name type="scientific">Actinomycetospora atypica</name>
    <dbReference type="NCBI Taxonomy" id="1290095"/>
    <lineage>
        <taxon>Bacteria</taxon>
        <taxon>Bacillati</taxon>
        <taxon>Actinomycetota</taxon>
        <taxon>Actinomycetes</taxon>
        <taxon>Pseudonocardiales</taxon>
        <taxon>Pseudonocardiaceae</taxon>
        <taxon>Actinomycetospora</taxon>
    </lineage>
</organism>
<dbReference type="Proteomes" id="UP001595947">
    <property type="component" value="Unassembled WGS sequence"/>
</dbReference>
<keyword evidence="2" id="KW-0812">Transmembrane</keyword>
<evidence type="ECO:0000313" key="4">
    <source>
        <dbReference type="Proteomes" id="UP001595947"/>
    </source>
</evidence>